<evidence type="ECO:0000313" key="2">
    <source>
        <dbReference type="Proteomes" id="UP001152795"/>
    </source>
</evidence>
<keyword evidence="2" id="KW-1185">Reference proteome</keyword>
<dbReference type="EMBL" id="CACRXK020001593">
    <property type="protein sequence ID" value="CAB3990063.1"/>
    <property type="molecule type" value="Genomic_DNA"/>
</dbReference>
<feature type="non-terminal residue" evidence="1">
    <location>
        <position position="393"/>
    </location>
</feature>
<comment type="caution">
    <text evidence="1">The sequence shown here is derived from an EMBL/GenBank/DDBJ whole genome shotgun (WGS) entry which is preliminary data.</text>
</comment>
<dbReference type="Gene3D" id="2.170.15.10">
    <property type="entry name" value="Proaerolysin, chain A, domain 3"/>
    <property type="match status" value="1"/>
</dbReference>
<gene>
    <name evidence="1" type="ORF">PACLA_8A066752</name>
</gene>
<organism evidence="1 2">
    <name type="scientific">Paramuricea clavata</name>
    <name type="common">Red gorgonian</name>
    <name type="synonym">Violescent sea-whip</name>
    <dbReference type="NCBI Taxonomy" id="317549"/>
    <lineage>
        <taxon>Eukaryota</taxon>
        <taxon>Metazoa</taxon>
        <taxon>Cnidaria</taxon>
        <taxon>Anthozoa</taxon>
        <taxon>Octocorallia</taxon>
        <taxon>Malacalcyonacea</taxon>
        <taxon>Plexauridae</taxon>
        <taxon>Paramuricea</taxon>
    </lineage>
</organism>
<name>A0A7D9HTF8_PARCT</name>
<dbReference type="Proteomes" id="UP001152795">
    <property type="component" value="Unassembled WGS sequence"/>
</dbReference>
<dbReference type="SUPFAM" id="SSF56973">
    <property type="entry name" value="Aerolisin/ETX pore-forming domain"/>
    <property type="match status" value="1"/>
</dbReference>
<reference evidence="1" key="1">
    <citation type="submission" date="2020-04" db="EMBL/GenBank/DDBJ databases">
        <authorList>
            <person name="Alioto T."/>
            <person name="Alioto T."/>
            <person name="Gomez Garrido J."/>
        </authorList>
    </citation>
    <scope>NUCLEOTIDE SEQUENCE</scope>
    <source>
        <strain evidence="1">A484AB</strain>
    </source>
</reference>
<sequence>ATHCNNMYKTTVKSKKKFINSQYGQGTKIHNMDKMNTYSLYVALLLAVLSRLDLAVAVDQVGLWSRCYSAPASDAFLAPDGNIPAYASGRYGKAVKGNKCLAYTANGGENTWNDGSFVYLRKYNNSESANDYKWVNYGKYLSGEEHCEPVKYGRSDTQVCYLHGMHLRERNGNWIYKDTLGFCWNNREAWTTYQGNQFEEHPSWAYGNAEVLCLARTTRMEVTIQHVDPITSGSLVHKPDLYLHDGTINRGSTTTTLLFKKTYVEEISSDYSTEHGWKVGVSTTIHSGVLASAVADFETTISVEGHGNYAFGKGVKHSSEITYQRTFEVPKYTNYQVSLTISKQELDVRYRALEKYYDEDDNLLSQQEVWGTWKGVTTIRGDTNIVSTPIPTK</sequence>
<evidence type="ECO:0000313" key="1">
    <source>
        <dbReference type="EMBL" id="CAB3990063.1"/>
    </source>
</evidence>
<accession>A0A7D9HTF8</accession>
<dbReference type="OrthoDB" id="9409434at2759"/>
<proteinExistence type="predicted"/>
<protein>
    <submittedName>
        <fullName evidence="1">Uncharacterized protein</fullName>
    </submittedName>
</protein>
<dbReference type="AlphaFoldDB" id="A0A7D9HTF8"/>